<proteinExistence type="predicted"/>
<organism evidence="1 2">
    <name type="scientific">Escherichia coli</name>
    <dbReference type="NCBI Taxonomy" id="562"/>
    <lineage>
        <taxon>Bacteria</taxon>
        <taxon>Pseudomonadati</taxon>
        <taxon>Pseudomonadota</taxon>
        <taxon>Gammaproteobacteria</taxon>
        <taxon>Enterobacterales</taxon>
        <taxon>Enterobacteriaceae</taxon>
        <taxon>Escherichia</taxon>
    </lineage>
</organism>
<reference evidence="1" key="1">
    <citation type="submission" date="2020-02" db="EMBL/GenBank/DDBJ databases">
        <authorList>
            <consortium name="GenomeTrakr network: Whole genome sequencing for foodborne pathogen traceback"/>
        </authorList>
    </citation>
    <scope>NUCLEOTIDE SEQUENCE</scope>
    <source>
        <strain evidence="1">CFSAN046653</strain>
    </source>
</reference>
<dbReference type="RefSeq" id="WP_024235203.1">
    <property type="nucleotide sequence ID" value="NZ_CABWKC010000016.1"/>
</dbReference>
<dbReference type="EMBL" id="AASZRA010000046">
    <property type="protein sequence ID" value="EFI6955071.1"/>
    <property type="molecule type" value="Genomic_DNA"/>
</dbReference>
<dbReference type="Proteomes" id="UP000775646">
    <property type="component" value="Unassembled WGS sequence"/>
</dbReference>
<evidence type="ECO:0000313" key="1">
    <source>
        <dbReference type="EMBL" id="EFI6955071.1"/>
    </source>
</evidence>
<sequence>MSNQNKINVFQVESKHKTPVIKHVRRHTRIYTPEEFMAMPMIKKLIRDNPGLVAIDKNSGEIMLSREIAEIYCSVNNSKKLKKAIRKISGGA</sequence>
<gene>
    <name evidence="1" type="ORF">BCB93_004805</name>
</gene>
<accession>A0AAI9BB84</accession>
<protein>
    <submittedName>
        <fullName evidence="1">Uncharacterized protein</fullName>
    </submittedName>
</protein>
<evidence type="ECO:0000313" key="2">
    <source>
        <dbReference type="Proteomes" id="UP000775646"/>
    </source>
</evidence>
<dbReference type="AlphaFoldDB" id="A0AAI9BB84"/>
<name>A0AAI9BB84_ECOLX</name>
<comment type="caution">
    <text evidence="1">The sequence shown here is derived from an EMBL/GenBank/DDBJ whole genome shotgun (WGS) entry which is preliminary data.</text>
</comment>